<name>A0ABS3XSM3_9ACTN</name>
<feature type="chain" id="PRO_5046071275" description="DUF3298 domain-containing protein" evidence="1">
    <location>
        <begin position="41"/>
        <end position="292"/>
    </location>
</feature>
<evidence type="ECO:0000313" key="3">
    <source>
        <dbReference type="Proteomes" id="UP000721954"/>
    </source>
</evidence>
<proteinExistence type="predicted"/>
<accession>A0ABS3XSM3</accession>
<evidence type="ECO:0000313" key="2">
    <source>
        <dbReference type="EMBL" id="MBO8198310.1"/>
    </source>
</evidence>
<evidence type="ECO:0008006" key="4">
    <source>
        <dbReference type="Google" id="ProtNLM"/>
    </source>
</evidence>
<dbReference type="Pfam" id="PF19458">
    <property type="entry name" value="DUF5995"/>
    <property type="match status" value="1"/>
</dbReference>
<keyword evidence="3" id="KW-1185">Reference proteome</keyword>
<dbReference type="EMBL" id="JAFFZM010000004">
    <property type="protein sequence ID" value="MBO8198310.1"/>
    <property type="molecule type" value="Genomic_DNA"/>
</dbReference>
<dbReference type="GeneID" id="96258609"/>
<keyword evidence="1" id="KW-0732">Signal</keyword>
<feature type="signal peptide" evidence="1">
    <location>
        <begin position="1"/>
        <end position="40"/>
    </location>
</feature>
<dbReference type="RefSeq" id="WP_209210064.1">
    <property type="nucleotide sequence ID" value="NZ_JAFFZM010000004.1"/>
</dbReference>
<reference evidence="2 3" key="1">
    <citation type="submission" date="2021-02" db="EMBL/GenBank/DDBJ databases">
        <title>Streptomyces spirodelae sp. nov., isolated from duckweed.</title>
        <authorList>
            <person name="Saimee Y."/>
            <person name="Duangmal K."/>
        </authorList>
    </citation>
    <scope>NUCLEOTIDE SEQUENCE [LARGE SCALE GENOMIC DNA]</scope>
    <source>
        <strain evidence="2 3">DSM 42105</strain>
    </source>
</reference>
<dbReference type="InterPro" id="IPR006311">
    <property type="entry name" value="TAT_signal"/>
</dbReference>
<protein>
    <recommendedName>
        <fullName evidence="4">DUF3298 domain-containing protein</fullName>
    </recommendedName>
</protein>
<organism evidence="2 3">
    <name type="scientific">Streptomyces smyrnaeus</name>
    <dbReference type="NCBI Taxonomy" id="1387713"/>
    <lineage>
        <taxon>Bacteria</taxon>
        <taxon>Bacillati</taxon>
        <taxon>Actinomycetota</taxon>
        <taxon>Actinomycetes</taxon>
        <taxon>Kitasatosporales</taxon>
        <taxon>Streptomycetaceae</taxon>
        <taxon>Streptomyces</taxon>
    </lineage>
</organism>
<sequence length="292" mass="31558">MQATTTGERPARRPRRSALRGMLIGTALAMVVVPTAPVAAAGTSEADPPPSVSTACGTPLSASEVRSVVALSDTSTLTGDDPLDRFDQQVTRTRRITAILVRHQDRRGLFAVGLDAMERTVMQPLLRGTTFHDPAFGHAFTPELLRRYLATVHDEFLGRPTPPHWKRYYDLAHRCDTPPARVAMAGYNAHLTVDIGHTLATVDTELRHAPDYATVTGALLKHNSLVVKATKEAYGVDLSGVWSLVATTGPVMYTIVFVNGLALQIPPVRPIVQAEIALVWRTTDVALTVATA</sequence>
<gene>
    <name evidence="2" type="ORF">JW613_08320</name>
</gene>
<comment type="caution">
    <text evidence="2">The sequence shown here is derived from an EMBL/GenBank/DDBJ whole genome shotgun (WGS) entry which is preliminary data.</text>
</comment>
<evidence type="ECO:0000256" key="1">
    <source>
        <dbReference type="SAM" id="SignalP"/>
    </source>
</evidence>
<dbReference type="PROSITE" id="PS51318">
    <property type="entry name" value="TAT"/>
    <property type="match status" value="1"/>
</dbReference>
<dbReference type="InterPro" id="IPR046037">
    <property type="entry name" value="DUF5995"/>
</dbReference>
<dbReference type="Proteomes" id="UP000721954">
    <property type="component" value="Unassembled WGS sequence"/>
</dbReference>